<evidence type="ECO:0000313" key="4">
    <source>
        <dbReference type="Proteomes" id="UP000789595"/>
    </source>
</evidence>
<protein>
    <submittedName>
        <fullName evidence="2">Uncharacterized protein</fullName>
    </submittedName>
</protein>
<sequence length="670" mass="73745">MNAHLPAHLDSMKAPPQRDAVHAAFLRASQDGKALTAESEWRRFLGELTSLKVCSSSKERRVLEEAWATCETPTAKRMTWTDFRNHVVAQFLDADDQSEQARDAVRRVRAAAKQLQALSLVDDAPLKRCRELLERCRDADEALEAGEALVEASLKANAKELEAWTAKAMTTNDDSDDDEELIRPANPVQWQLTNSLQVEKAAGKNRVTSRDQIKFPRGGGRVEDLWGLSGGYDGSCVEVRRARVLCADGEQRDAYVVAMVPPRRGARVDPRTAAEARKACWRTYAAHRELSTSNGLCKAYGWLEEQPVPQGQRRMNNDDEDAPPGNGPWFVYERPKGCASIVSMLAKVEARKRRPPPLSAASPLVRHWLREALSALADIDRCATYSLREPFPGAKPLEAKNFYVGDHGACLKMGSIPWSESWDAPLKVSTVENRSRMLVSAFGEVASAILGTLCEDRRTADTFKKMGGADKPPKKVYVEDDAVAGVYASPGERFDILLDPPKRGVAHRWRAPDLGSMHAEEVLDFCDDLEPGTAMPMDGPSGRVRIKCTALRPGACVLQLVALSPGDGHRSDSLTVPIFVAEEGLPPDLSSILARCRDGARPVPGSKATTPRALLAHPFFLPLDAEELAAAMDSYSRLFLSGGDEEYDETLPYPEKPGRRSGRRLDDAEE</sequence>
<reference evidence="3" key="2">
    <citation type="submission" date="2021-11" db="EMBL/GenBank/DDBJ databases">
        <authorList>
            <consortium name="Genoscope - CEA"/>
            <person name="William W."/>
        </authorList>
    </citation>
    <scope>NUCLEOTIDE SEQUENCE</scope>
</reference>
<name>A0A7S4A3I0_9STRA</name>
<reference evidence="2" key="1">
    <citation type="submission" date="2021-01" db="EMBL/GenBank/DDBJ databases">
        <authorList>
            <person name="Corre E."/>
            <person name="Pelletier E."/>
            <person name="Niang G."/>
            <person name="Scheremetjew M."/>
            <person name="Finn R."/>
            <person name="Kale V."/>
            <person name="Holt S."/>
            <person name="Cochrane G."/>
            <person name="Meng A."/>
            <person name="Brown T."/>
            <person name="Cohen L."/>
        </authorList>
    </citation>
    <scope>NUCLEOTIDE SEQUENCE</scope>
    <source>
        <strain evidence="2">CCMP1756</strain>
    </source>
</reference>
<evidence type="ECO:0000313" key="3">
    <source>
        <dbReference type="EMBL" id="CAH0369052.1"/>
    </source>
</evidence>
<dbReference type="Proteomes" id="UP000789595">
    <property type="component" value="Unassembled WGS sequence"/>
</dbReference>
<dbReference type="EMBL" id="HBIW01020649">
    <property type="protein sequence ID" value="CAE0702323.1"/>
    <property type="molecule type" value="Transcribed_RNA"/>
</dbReference>
<gene>
    <name evidence="2" type="ORF">PCAL00307_LOCUS17768</name>
    <name evidence="3" type="ORF">PECAL_2P21580</name>
</gene>
<dbReference type="AlphaFoldDB" id="A0A7S4A3I0"/>
<organism evidence="2">
    <name type="scientific">Pelagomonas calceolata</name>
    <dbReference type="NCBI Taxonomy" id="35677"/>
    <lineage>
        <taxon>Eukaryota</taxon>
        <taxon>Sar</taxon>
        <taxon>Stramenopiles</taxon>
        <taxon>Ochrophyta</taxon>
        <taxon>Pelagophyceae</taxon>
        <taxon>Pelagomonadales</taxon>
        <taxon>Pelagomonadaceae</taxon>
        <taxon>Pelagomonas</taxon>
    </lineage>
</organism>
<feature type="region of interest" description="Disordered" evidence="1">
    <location>
        <begin position="645"/>
        <end position="670"/>
    </location>
</feature>
<evidence type="ECO:0000256" key="1">
    <source>
        <dbReference type="SAM" id="MobiDB-lite"/>
    </source>
</evidence>
<dbReference type="OrthoDB" id="187188at2759"/>
<evidence type="ECO:0000313" key="2">
    <source>
        <dbReference type="EMBL" id="CAE0702323.1"/>
    </source>
</evidence>
<keyword evidence="4" id="KW-1185">Reference proteome</keyword>
<proteinExistence type="predicted"/>
<dbReference type="EMBL" id="CAKKNE010000002">
    <property type="protein sequence ID" value="CAH0369052.1"/>
    <property type="molecule type" value="Genomic_DNA"/>
</dbReference>
<accession>A0A7S4A3I0</accession>